<dbReference type="PIRSF" id="PIRSF030013">
    <property type="entry name" value="ThuA"/>
    <property type="match status" value="1"/>
</dbReference>
<dbReference type="InterPro" id="IPR029010">
    <property type="entry name" value="ThuA-like"/>
</dbReference>
<reference evidence="2 3" key="1">
    <citation type="submission" date="2022-09" db="EMBL/GenBank/DDBJ databases">
        <authorList>
            <person name="Han X.L."/>
            <person name="Wang Q."/>
            <person name="Lu T."/>
        </authorList>
    </citation>
    <scope>NUCLEOTIDE SEQUENCE [LARGE SCALE GENOMIC DNA]</scope>
    <source>
        <strain evidence="2 3">WQ 127069</strain>
    </source>
</reference>
<accession>A0ABT2UHP0</accession>
<dbReference type="Pfam" id="PF06283">
    <property type="entry name" value="ThuA"/>
    <property type="match status" value="1"/>
</dbReference>
<dbReference type="Proteomes" id="UP001652445">
    <property type="component" value="Unassembled WGS sequence"/>
</dbReference>
<gene>
    <name evidence="2" type="ORF">OB236_13660</name>
</gene>
<dbReference type="SUPFAM" id="SSF52317">
    <property type="entry name" value="Class I glutamine amidotransferase-like"/>
    <property type="match status" value="1"/>
</dbReference>
<dbReference type="RefSeq" id="WP_262684470.1">
    <property type="nucleotide sequence ID" value="NZ_JAOQIO010000038.1"/>
</dbReference>
<dbReference type="InterPro" id="IPR029062">
    <property type="entry name" value="Class_I_gatase-like"/>
</dbReference>
<proteinExistence type="predicted"/>
<protein>
    <submittedName>
        <fullName evidence="2">ThuA domain-containing protein</fullName>
    </submittedName>
</protein>
<organism evidence="2 3">
    <name type="scientific">Paenibacillus baimaensis</name>
    <dbReference type="NCBI Taxonomy" id="2982185"/>
    <lineage>
        <taxon>Bacteria</taxon>
        <taxon>Bacillati</taxon>
        <taxon>Bacillota</taxon>
        <taxon>Bacilli</taxon>
        <taxon>Bacillales</taxon>
        <taxon>Paenibacillaceae</taxon>
        <taxon>Paenibacillus</taxon>
    </lineage>
</organism>
<dbReference type="InterPro" id="IPR009381">
    <property type="entry name" value="Trehalose_catabolism_ThuA_prok"/>
</dbReference>
<keyword evidence="3" id="KW-1185">Reference proteome</keyword>
<feature type="domain" description="ThuA-like" evidence="1">
    <location>
        <begin position="6"/>
        <end position="222"/>
    </location>
</feature>
<sequence length="255" mass="29321">MVKKIQVTVWNEFWHEQYQDNIKEVYPDGIHRVIAGHLEMQPDMEVRTATLYDAECGLSDEIIEQTDVLIWWSHMKHDEVPDEWVDKLYKRAIAGMGTIFLHSSSGSKLFKRLLGAVGGHKWREAHEKERLWVLKPGHPIVDGIGECVELQEEEMYGEYWDIPEPDELVLASWFEGGEIARSGITYTRGKGRLFYFRPGHEEYPTYYNANVMRIIENGTRWAAPLASSPTITSGNVNSIEPIAGFLRDGRGNRID</sequence>
<name>A0ABT2UHP0_9BACL</name>
<comment type="caution">
    <text evidence="2">The sequence shown here is derived from an EMBL/GenBank/DDBJ whole genome shotgun (WGS) entry which is preliminary data.</text>
</comment>
<evidence type="ECO:0000259" key="1">
    <source>
        <dbReference type="Pfam" id="PF06283"/>
    </source>
</evidence>
<evidence type="ECO:0000313" key="2">
    <source>
        <dbReference type="EMBL" id="MCU6793164.1"/>
    </source>
</evidence>
<dbReference type="EMBL" id="JAOQIO010000038">
    <property type="protein sequence ID" value="MCU6793164.1"/>
    <property type="molecule type" value="Genomic_DNA"/>
</dbReference>
<evidence type="ECO:0000313" key="3">
    <source>
        <dbReference type="Proteomes" id="UP001652445"/>
    </source>
</evidence>
<dbReference type="Gene3D" id="3.40.50.880">
    <property type="match status" value="1"/>
</dbReference>